<dbReference type="PATRIC" id="fig|1291379.3.peg.1881"/>
<dbReference type="PANTHER" id="PTHR32125:SF4">
    <property type="entry name" value="2-C-METHYL-D-ERYTHRITOL 4-PHOSPHATE CYTIDYLYLTRANSFERASE, CHLOROPLASTIC"/>
    <property type="match status" value="1"/>
</dbReference>
<dbReference type="HOGENOM" id="CLU_061281_2_2_12"/>
<dbReference type="OrthoDB" id="9806837at2"/>
<dbReference type="InterPro" id="IPR018294">
    <property type="entry name" value="ISPD_synthase_CS"/>
</dbReference>
<dbReference type="EMBL" id="CP004120">
    <property type="protein sequence ID" value="AGT44382.1"/>
    <property type="molecule type" value="Genomic_DNA"/>
</dbReference>
<organism evidence="3 4">
    <name type="scientific">Treponema pedis str. T A4</name>
    <dbReference type="NCBI Taxonomy" id="1291379"/>
    <lineage>
        <taxon>Bacteria</taxon>
        <taxon>Pseudomonadati</taxon>
        <taxon>Spirochaetota</taxon>
        <taxon>Spirochaetia</taxon>
        <taxon>Spirochaetales</taxon>
        <taxon>Treponemataceae</taxon>
        <taxon>Treponema</taxon>
    </lineage>
</organism>
<keyword evidence="2 3" id="KW-0548">Nucleotidyltransferase</keyword>
<dbReference type="Pfam" id="PF01128">
    <property type="entry name" value="IspD"/>
    <property type="match status" value="1"/>
</dbReference>
<dbReference type="AlphaFoldDB" id="S5ZP32"/>
<dbReference type="InterPro" id="IPR029044">
    <property type="entry name" value="Nucleotide-diphossugar_trans"/>
</dbReference>
<dbReference type="InterPro" id="IPR050088">
    <property type="entry name" value="IspD/TarI_cytidylyltransf_bact"/>
</dbReference>
<proteinExistence type="predicted"/>
<dbReference type="GO" id="GO:0008299">
    <property type="term" value="P:isoprenoid biosynthetic process"/>
    <property type="evidence" value="ECO:0007669"/>
    <property type="project" value="InterPro"/>
</dbReference>
<keyword evidence="1 3" id="KW-0808">Transferase</keyword>
<dbReference type="STRING" id="1291379.TPE_1908"/>
<dbReference type="PANTHER" id="PTHR32125">
    <property type="entry name" value="2-C-METHYL-D-ERYTHRITOL 4-PHOSPHATE CYTIDYLYLTRANSFERASE, CHLOROPLASTIC"/>
    <property type="match status" value="1"/>
</dbReference>
<dbReference type="PROSITE" id="PS01295">
    <property type="entry name" value="ISPD"/>
    <property type="match status" value="1"/>
</dbReference>
<dbReference type="InterPro" id="IPR034683">
    <property type="entry name" value="IspD/TarI"/>
</dbReference>
<reference evidence="3 4" key="1">
    <citation type="journal article" date="2013" name="PLoS ONE">
        <title>Genome-Wide Relatedness of Treponema pedis, from Gingiva and Necrotic Skin Lesions of Pigs, with the Human Oral Pathogen Treponema denticola.</title>
        <authorList>
            <person name="Svartstrom O."/>
            <person name="Mushtaq M."/>
            <person name="Pringle M."/>
            <person name="Segerman B."/>
        </authorList>
    </citation>
    <scope>NUCLEOTIDE SEQUENCE [LARGE SCALE GENOMIC DNA]</scope>
    <source>
        <strain evidence="3">T A4</strain>
    </source>
</reference>
<dbReference type="Proteomes" id="UP000015620">
    <property type="component" value="Chromosome"/>
</dbReference>
<dbReference type="GeneID" id="301090399"/>
<evidence type="ECO:0000313" key="4">
    <source>
        <dbReference type="Proteomes" id="UP000015620"/>
    </source>
</evidence>
<dbReference type="Gene3D" id="3.90.550.10">
    <property type="entry name" value="Spore Coat Polysaccharide Biosynthesis Protein SpsA, Chain A"/>
    <property type="match status" value="1"/>
</dbReference>
<dbReference type="RefSeq" id="WP_020965680.1">
    <property type="nucleotide sequence ID" value="NC_022097.1"/>
</dbReference>
<gene>
    <name evidence="3" type="primary">ispD</name>
    <name evidence="3" type="ORF">TPE_1908</name>
</gene>
<evidence type="ECO:0000256" key="1">
    <source>
        <dbReference type="ARBA" id="ARBA00022679"/>
    </source>
</evidence>
<sequence length="238" mass="26706">MKTNKCRFSAVITAAGNSSRMNQDKNSKIKKEYLPLNGNDKNVSVLSECLFKFLNVDIFSKIIITVPKGDLQKAEKIVFSDFRINDLILKNTAELIFIEGGSSRRESVFKALLKLKNTEYVLIHDGARPFVTCDLIKEICKTAEKYGAAVPGYQAVDTQKIVDDKGKIINHLKRSSVFSVQTPQGFNFKKLLDAHSSAARSEKEYTDDSEIYSDFAAPVFVCNGEISNKKITFKEDLQ</sequence>
<name>S5ZP32_9SPIR</name>
<dbReference type="GO" id="GO:0050518">
    <property type="term" value="F:2-C-methyl-D-erythritol 4-phosphate cytidylyltransferase activity"/>
    <property type="evidence" value="ECO:0007669"/>
    <property type="project" value="TreeGrafter"/>
</dbReference>
<dbReference type="KEGG" id="tped:TPE_1908"/>
<evidence type="ECO:0000313" key="3">
    <source>
        <dbReference type="EMBL" id="AGT44382.1"/>
    </source>
</evidence>
<keyword evidence="4" id="KW-1185">Reference proteome</keyword>
<dbReference type="SUPFAM" id="SSF53448">
    <property type="entry name" value="Nucleotide-diphospho-sugar transferases"/>
    <property type="match status" value="1"/>
</dbReference>
<protein>
    <submittedName>
        <fullName evidence="3">2-C-methyl-D-erythritol 4-phosphate cytidylyltransferase</fullName>
    </submittedName>
</protein>
<accession>S5ZP32</accession>
<dbReference type="CDD" id="cd02516">
    <property type="entry name" value="CDP-ME_synthetase"/>
    <property type="match status" value="1"/>
</dbReference>
<evidence type="ECO:0000256" key="2">
    <source>
        <dbReference type="ARBA" id="ARBA00022695"/>
    </source>
</evidence>